<evidence type="ECO:0000256" key="6">
    <source>
        <dbReference type="PIRSR" id="PIRSR602401-1"/>
    </source>
</evidence>
<dbReference type="PRINTS" id="PR00463">
    <property type="entry name" value="EP450I"/>
</dbReference>
<keyword evidence="7" id="KW-0560">Oxidoreductase</keyword>
<keyword evidence="7" id="KW-0503">Monooxygenase</keyword>
<reference evidence="8" key="2">
    <citation type="submission" date="2021-03" db="UniProtKB">
        <authorList>
            <consortium name="EnsemblPlants"/>
        </authorList>
    </citation>
    <scope>IDENTIFICATION</scope>
</reference>
<keyword evidence="3 6" id="KW-0479">Metal-binding</keyword>
<dbReference type="KEGG" id="cqi:110702213"/>
<dbReference type="PANTHER" id="PTHR24286:SF189">
    <property type="entry name" value="CYTOCHROME P450, FAMILY 722, SUBFAMILY A, POLYPEPTIDE 1"/>
    <property type="match status" value="1"/>
</dbReference>
<dbReference type="GO" id="GO:0004497">
    <property type="term" value="F:monooxygenase activity"/>
    <property type="evidence" value="ECO:0007669"/>
    <property type="project" value="UniProtKB-KW"/>
</dbReference>
<keyword evidence="6 7" id="KW-0349">Heme</keyword>
<dbReference type="PRINTS" id="PR00385">
    <property type="entry name" value="P450"/>
</dbReference>
<dbReference type="Pfam" id="PF00067">
    <property type="entry name" value="p450"/>
    <property type="match status" value="1"/>
</dbReference>
<evidence type="ECO:0000256" key="4">
    <source>
        <dbReference type="ARBA" id="ARBA00022989"/>
    </source>
</evidence>
<evidence type="ECO:0000256" key="1">
    <source>
        <dbReference type="ARBA" id="ARBA00004167"/>
    </source>
</evidence>
<evidence type="ECO:0000313" key="9">
    <source>
        <dbReference type="Proteomes" id="UP000596660"/>
    </source>
</evidence>
<evidence type="ECO:0000256" key="3">
    <source>
        <dbReference type="ARBA" id="ARBA00022723"/>
    </source>
</evidence>
<comment type="similarity">
    <text evidence="7">Belongs to the cytochrome P450 family.</text>
</comment>
<dbReference type="GO" id="GO:0016705">
    <property type="term" value="F:oxidoreductase activity, acting on paired donors, with incorporation or reduction of molecular oxygen"/>
    <property type="evidence" value="ECO:0007669"/>
    <property type="project" value="InterPro"/>
</dbReference>
<dbReference type="GO" id="GO:0020037">
    <property type="term" value="F:heme binding"/>
    <property type="evidence" value="ECO:0007669"/>
    <property type="project" value="InterPro"/>
</dbReference>
<dbReference type="Gramene" id="AUR62038043-RA">
    <property type="protein sequence ID" value="AUR62038043-RA:cds"/>
    <property type="gene ID" value="AUR62038043"/>
</dbReference>
<keyword evidence="9" id="KW-1185">Reference proteome</keyword>
<evidence type="ECO:0000256" key="5">
    <source>
        <dbReference type="ARBA" id="ARBA00023004"/>
    </source>
</evidence>
<dbReference type="PROSITE" id="PS00086">
    <property type="entry name" value="CYTOCHROME_P450"/>
    <property type="match status" value="1"/>
</dbReference>
<dbReference type="GO" id="GO:0016020">
    <property type="term" value="C:membrane"/>
    <property type="evidence" value="ECO:0007669"/>
    <property type="project" value="UniProtKB-SubCell"/>
</dbReference>
<dbReference type="GO" id="GO:0010268">
    <property type="term" value="P:brassinosteroid homeostasis"/>
    <property type="evidence" value="ECO:0007669"/>
    <property type="project" value="TreeGrafter"/>
</dbReference>
<sequence length="499" mass="56728">MAFGLYLFVLILLLIGYLMKKLWLISPDESKNGELSLKFPPGSRGLLPYIGETLQFIAAIYSKQGFYSFVQARHLRYSNCFKTHIFGETHVFVASTESAKEILSNDLGKFTKKYIRSIGEVIGSESLLCASHQNHKLIRRHLLDLFNSNSTADFTKQFDQLVVDSLNSWKNTGNVIILDQALKITFKAMCKMLLSLEDGSELSMLQKDVACVCHGMLAFPLNLPWTTFSKGLKARKRIMNLLEKMIQERRARHSTQIPYGHGNTDFLQYLLLGKNREPCSSDSEPSLTDAQIKDNILTMIIAGQDTTASAMTWMVKYLDENQGVLKVVQDEVLSLQKRVATKSSLTLEDLNEMTYAAKVVKESLRMASIVPWFPRVALRDCNILGYTIKKGWNINVDARAIHFDPTLHKDPHKFIPSRFDNEPKPYTYLAFGAGGRTCLGMNLARTMMLVFIYRLITTYKWEVTDPDSSVENWALFSRLKSGCPIQITRINNETRIKDN</sequence>
<accession>A0A803MZZ0</accession>
<evidence type="ECO:0000256" key="2">
    <source>
        <dbReference type="ARBA" id="ARBA00022692"/>
    </source>
</evidence>
<keyword evidence="5 6" id="KW-0408">Iron</keyword>
<dbReference type="PANTHER" id="PTHR24286">
    <property type="entry name" value="CYTOCHROME P450 26"/>
    <property type="match status" value="1"/>
</dbReference>
<proteinExistence type="inferred from homology"/>
<comment type="cofactor">
    <cofactor evidence="6">
        <name>heme</name>
        <dbReference type="ChEBI" id="CHEBI:30413"/>
    </cofactor>
</comment>
<evidence type="ECO:0000256" key="7">
    <source>
        <dbReference type="RuleBase" id="RU000461"/>
    </source>
</evidence>
<dbReference type="AlphaFoldDB" id="A0A803MZZ0"/>
<name>A0A803MZZ0_CHEQI</name>
<dbReference type="InterPro" id="IPR001128">
    <property type="entry name" value="Cyt_P450"/>
</dbReference>
<feature type="binding site" description="axial binding residue" evidence="6">
    <location>
        <position position="438"/>
    </location>
    <ligand>
        <name>heme</name>
        <dbReference type="ChEBI" id="CHEBI:30413"/>
    </ligand>
    <ligandPart>
        <name>Fe</name>
        <dbReference type="ChEBI" id="CHEBI:18248"/>
    </ligandPart>
</feature>
<dbReference type="InterPro" id="IPR002401">
    <property type="entry name" value="Cyt_P450_E_grp-I"/>
</dbReference>
<dbReference type="EnsemblPlants" id="AUR62038043-RA">
    <property type="protein sequence ID" value="AUR62038043-RA:cds"/>
    <property type="gene ID" value="AUR62038043"/>
</dbReference>
<dbReference type="CDD" id="cd11043">
    <property type="entry name" value="CYP90-like"/>
    <property type="match status" value="1"/>
</dbReference>
<gene>
    <name evidence="8" type="primary">LOC110702220</name>
</gene>
<dbReference type="GO" id="GO:0005506">
    <property type="term" value="F:iron ion binding"/>
    <property type="evidence" value="ECO:0007669"/>
    <property type="project" value="InterPro"/>
</dbReference>
<dbReference type="Proteomes" id="UP000596660">
    <property type="component" value="Unplaced"/>
</dbReference>
<keyword evidence="4" id="KW-0472">Membrane</keyword>
<reference evidence="8" key="1">
    <citation type="journal article" date="2017" name="Nature">
        <title>The genome of Chenopodium quinoa.</title>
        <authorList>
            <person name="Jarvis D.E."/>
            <person name="Ho Y.S."/>
            <person name="Lightfoot D.J."/>
            <person name="Schmoeckel S.M."/>
            <person name="Li B."/>
            <person name="Borm T.J.A."/>
            <person name="Ohyanagi H."/>
            <person name="Mineta K."/>
            <person name="Michell C.T."/>
            <person name="Saber N."/>
            <person name="Kharbatia N.M."/>
            <person name="Rupper R.R."/>
            <person name="Sharp A.R."/>
            <person name="Dally N."/>
            <person name="Boughton B.A."/>
            <person name="Woo Y.H."/>
            <person name="Gao G."/>
            <person name="Schijlen E.G.W.M."/>
            <person name="Guo X."/>
            <person name="Momin A.A."/>
            <person name="Negrao S."/>
            <person name="Al-Babili S."/>
            <person name="Gehring C."/>
            <person name="Roessner U."/>
            <person name="Jung C."/>
            <person name="Murphy K."/>
            <person name="Arold S.T."/>
            <person name="Gojobori T."/>
            <person name="van der Linden C.G."/>
            <person name="van Loo E.N."/>
            <person name="Jellen E.N."/>
            <person name="Maughan P.J."/>
            <person name="Tester M."/>
        </authorList>
    </citation>
    <scope>NUCLEOTIDE SEQUENCE [LARGE SCALE GENOMIC DNA]</scope>
    <source>
        <strain evidence="8">cv. PI 614886</strain>
    </source>
</reference>
<comment type="subcellular location">
    <subcellularLocation>
        <location evidence="1">Membrane</location>
        <topology evidence="1">Single-pass membrane protein</topology>
    </subcellularLocation>
</comment>
<dbReference type="InterPro" id="IPR036396">
    <property type="entry name" value="Cyt_P450_sf"/>
</dbReference>
<protein>
    <submittedName>
        <fullName evidence="8">Uncharacterized protein</fullName>
    </submittedName>
</protein>
<keyword evidence="4" id="KW-1133">Transmembrane helix</keyword>
<dbReference type="GO" id="GO:0016125">
    <property type="term" value="P:sterol metabolic process"/>
    <property type="evidence" value="ECO:0007669"/>
    <property type="project" value="TreeGrafter"/>
</dbReference>
<keyword evidence="2" id="KW-0812">Transmembrane</keyword>
<dbReference type="OrthoDB" id="2789670at2759"/>
<evidence type="ECO:0000313" key="8">
    <source>
        <dbReference type="EnsemblPlants" id="AUR62038043-RA:cds"/>
    </source>
</evidence>
<dbReference type="SUPFAM" id="SSF48264">
    <property type="entry name" value="Cytochrome P450"/>
    <property type="match status" value="1"/>
</dbReference>
<dbReference type="InterPro" id="IPR017972">
    <property type="entry name" value="Cyt_P450_CS"/>
</dbReference>
<organism evidence="8 9">
    <name type="scientific">Chenopodium quinoa</name>
    <name type="common">Quinoa</name>
    <dbReference type="NCBI Taxonomy" id="63459"/>
    <lineage>
        <taxon>Eukaryota</taxon>
        <taxon>Viridiplantae</taxon>
        <taxon>Streptophyta</taxon>
        <taxon>Embryophyta</taxon>
        <taxon>Tracheophyta</taxon>
        <taxon>Spermatophyta</taxon>
        <taxon>Magnoliopsida</taxon>
        <taxon>eudicotyledons</taxon>
        <taxon>Gunneridae</taxon>
        <taxon>Pentapetalae</taxon>
        <taxon>Caryophyllales</taxon>
        <taxon>Chenopodiaceae</taxon>
        <taxon>Chenopodioideae</taxon>
        <taxon>Atripliceae</taxon>
        <taxon>Chenopodium</taxon>
    </lineage>
</organism>
<dbReference type="GO" id="GO:0016132">
    <property type="term" value="P:brassinosteroid biosynthetic process"/>
    <property type="evidence" value="ECO:0007669"/>
    <property type="project" value="TreeGrafter"/>
</dbReference>
<dbReference type="OMA" id="KNGCPIL"/>
<dbReference type="Gene3D" id="1.10.630.10">
    <property type="entry name" value="Cytochrome P450"/>
    <property type="match status" value="1"/>
</dbReference>